<protein>
    <submittedName>
        <fullName evidence="2">Uncharacterized protein</fullName>
    </submittedName>
</protein>
<evidence type="ECO:0000256" key="1">
    <source>
        <dbReference type="SAM" id="MobiDB-lite"/>
    </source>
</evidence>
<comment type="caution">
    <text evidence="2">The sequence shown here is derived from an EMBL/GenBank/DDBJ whole genome shotgun (WGS) entry which is preliminary data.</text>
</comment>
<name>A0AAV7S482_PLEWA</name>
<organism evidence="2 3">
    <name type="scientific">Pleurodeles waltl</name>
    <name type="common">Iberian ribbed newt</name>
    <dbReference type="NCBI Taxonomy" id="8319"/>
    <lineage>
        <taxon>Eukaryota</taxon>
        <taxon>Metazoa</taxon>
        <taxon>Chordata</taxon>
        <taxon>Craniata</taxon>
        <taxon>Vertebrata</taxon>
        <taxon>Euteleostomi</taxon>
        <taxon>Amphibia</taxon>
        <taxon>Batrachia</taxon>
        <taxon>Caudata</taxon>
        <taxon>Salamandroidea</taxon>
        <taxon>Salamandridae</taxon>
        <taxon>Pleurodelinae</taxon>
        <taxon>Pleurodeles</taxon>
    </lineage>
</organism>
<feature type="region of interest" description="Disordered" evidence="1">
    <location>
        <begin position="1"/>
        <end position="35"/>
    </location>
</feature>
<accession>A0AAV7S482</accession>
<proteinExistence type="predicted"/>
<evidence type="ECO:0000313" key="3">
    <source>
        <dbReference type="Proteomes" id="UP001066276"/>
    </source>
</evidence>
<feature type="compositionally biased region" description="Basic residues" evidence="1">
    <location>
        <begin position="18"/>
        <end position="28"/>
    </location>
</feature>
<reference evidence="2" key="1">
    <citation type="journal article" date="2022" name="bioRxiv">
        <title>Sequencing and chromosome-scale assembly of the giantPleurodeles waltlgenome.</title>
        <authorList>
            <person name="Brown T."/>
            <person name="Elewa A."/>
            <person name="Iarovenko S."/>
            <person name="Subramanian E."/>
            <person name="Araus A.J."/>
            <person name="Petzold A."/>
            <person name="Susuki M."/>
            <person name="Suzuki K.-i.T."/>
            <person name="Hayashi T."/>
            <person name="Toyoda A."/>
            <person name="Oliveira C."/>
            <person name="Osipova E."/>
            <person name="Leigh N.D."/>
            <person name="Simon A."/>
            <person name="Yun M.H."/>
        </authorList>
    </citation>
    <scope>NUCLEOTIDE SEQUENCE</scope>
    <source>
        <strain evidence="2">20211129_DDA</strain>
        <tissue evidence="2">Liver</tissue>
    </source>
</reference>
<keyword evidence="3" id="KW-1185">Reference proteome</keyword>
<dbReference type="EMBL" id="JANPWB010000009">
    <property type="protein sequence ID" value="KAJ1158344.1"/>
    <property type="molecule type" value="Genomic_DNA"/>
</dbReference>
<evidence type="ECO:0000313" key="2">
    <source>
        <dbReference type="EMBL" id="KAJ1158344.1"/>
    </source>
</evidence>
<sequence>MRSSLPVPPSVKEMHALRPSRHSSHRRKSDSERRRCRSTILMTGAALTTEDCLPRVSHERLPVAEGFRDRAALKCPAVYAACFQRLTVVPSDATMMQLLTMTAVLGIDIEHLRSDRLHASARKDIWLTGHSAAVPLMPFPAKDTAQMNIAH</sequence>
<dbReference type="AlphaFoldDB" id="A0AAV7S482"/>
<gene>
    <name evidence="2" type="ORF">NDU88_011035</name>
</gene>
<dbReference type="Proteomes" id="UP001066276">
    <property type="component" value="Chromosome 5"/>
</dbReference>